<dbReference type="PANTHER" id="PTHR13659">
    <property type="entry name" value="AUTOSOMAL HIGHLY CONSERVED PROTEIN"/>
    <property type="match status" value="1"/>
</dbReference>
<evidence type="ECO:0000256" key="1">
    <source>
        <dbReference type="ARBA" id="ARBA00004141"/>
    </source>
</evidence>
<comment type="subcellular location">
    <subcellularLocation>
        <location evidence="1">Membrane</location>
        <topology evidence="1">Multi-pass membrane protein</topology>
    </subcellularLocation>
</comment>
<evidence type="ECO:0000259" key="6">
    <source>
        <dbReference type="Pfam" id="PF06271"/>
    </source>
</evidence>
<keyword evidence="4" id="KW-0472">Membrane</keyword>
<proteinExistence type="predicted"/>
<evidence type="ECO:0000256" key="3">
    <source>
        <dbReference type="ARBA" id="ARBA00022989"/>
    </source>
</evidence>
<dbReference type="GO" id="GO:0016020">
    <property type="term" value="C:membrane"/>
    <property type="evidence" value="ECO:0007669"/>
    <property type="project" value="UniProtKB-SubCell"/>
</dbReference>
<feature type="domain" description="RDD" evidence="6">
    <location>
        <begin position="142"/>
        <end position="248"/>
    </location>
</feature>
<dbReference type="STRING" id="7574.A0A1S3IBX3"/>
<dbReference type="PANTHER" id="PTHR13659:SF5">
    <property type="entry name" value="PROTEIN FAM8A1"/>
    <property type="match status" value="1"/>
</dbReference>
<keyword evidence="3" id="KW-1133">Transmembrane helix</keyword>
<dbReference type="Pfam" id="PF06271">
    <property type="entry name" value="RDD"/>
    <property type="match status" value="1"/>
</dbReference>
<dbReference type="GeneID" id="106162857"/>
<name>A0A1S3IBX3_LINAN</name>
<dbReference type="OMA" id="DYKSAND"/>
<dbReference type="RefSeq" id="XP_013395742.1">
    <property type="nucleotide sequence ID" value="XM_013540288.2"/>
</dbReference>
<dbReference type="AlphaFoldDB" id="A0A1S3IBX3"/>
<keyword evidence="7" id="KW-1185">Reference proteome</keyword>
<dbReference type="OrthoDB" id="10061042at2759"/>
<dbReference type="KEGG" id="lak:106162857"/>
<feature type="region of interest" description="Disordered" evidence="5">
    <location>
        <begin position="1"/>
        <end position="27"/>
    </location>
</feature>
<dbReference type="Proteomes" id="UP000085678">
    <property type="component" value="Unplaced"/>
</dbReference>
<gene>
    <name evidence="8" type="primary">LOC106162857</name>
</gene>
<organism evidence="7 8">
    <name type="scientific">Lingula anatina</name>
    <name type="common">Brachiopod</name>
    <name type="synonym">Lingula unguis</name>
    <dbReference type="NCBI Taxonomy" id="7574"/>
    <lineage>
        <taxon>Eukaryota</taxon>
        <taxon>Metazoa</taxon>
        <taxon>Spiralia</taxon>
        <taxon>Lophotrochozoa</taxon>
        <taxon>Brachiopoda</taxon>
        <taxon>Linguliformea</taxon>
        <taxon>Lingulata</taxon>
        <taxon>Lingulida</taxon>
        <taxon>Linguloidea</taxon>
        <taxon>Lingulidae</taxon>
        <taxon>Lingula</taxon>
    </lineage>
</organism>
<accession>A0A1S3IBX3</accession>
<evidence type="ECO:0000256" key="4">
    <source>
        <dbReference type="ARBA" id="ARBA00023136"/>
    </source>
</evidence>
<keyword evidence="2" id="KW-0812">Transmembrane</keyword>
<evidence type="ECO:0000256" key="2">
    <source>
        <dbReference type="ARBA" id="ARBA00022692"/>
    </source>
</evidence>
<dbReference type="InterPro" id="IPR039871">
    <property type="entry name" value="FAM8A1"/>
</dbReference>
<evidence type="ECO:0000313" key="7">
    <source>
        <dbReference type="Proteomes" id="UP000085678"/>
    </source>
</evidence>
<protein>
    <submittedName>
        <fullName evidence="8">Protein FAM8A1-like</fullName>
    </submittedName>
</protein>
<feature type="compositionally biased region" description="Basic and acidic residues" evidence="5">
    <location>
        <begin position="1"/>
        <end position="12"/>
    </location>
</feature>
<evidence type="ECO:0000256" key="5">
    <source>
        <dbReference type="SAM" id="MobiDB-lite"/>
    </source>
</evidence>
<feature type="region of interest" description="Disordered" evidence="5">
    <location>
        <begin position="95"/>
        <end position="121"/>
    </location>
</feature>
<reference evidence="8" key="1">
    <citation type="submission" date="2025-08" db="UniProtKB">
        <authorList>
            <consortium name="RefSeq"/>
        </authorList>
    </citation>
    <scope>IDENTIFICATION</scope>
    <source>
        <tissue evidence="8">Gonads</tissue>
    </source>
</reference>
<dbReference type="InterPro" id="IPR010432">
    <property type="entry name" value="RDD"/>
</dbReference>
<evidence type="ECO:0000313" key="8">
    <source>
        <dbReference type="RefSeq" id="XP_013395742.1"/>
    </source>
</evidence>
<sequence length="322" mass="35955">MADENIRNRRTGENMSPNAPETGFPSGMPGFTGASYPVYSITPCKTATEYVTAVREWLNYQYSLSSAAMMAQQVQMLSSVNAVMAAYQAQQQQQQQTMNGVGGNLSQQPPPPFAAAAPQPQAREQPAQQNFQGQAGEVYTIPQLWKRVTAEFLDFVLLFMMKITLTLMVAEQFKLSNYPKYDLESLLSRTEIDYETALQITSEIVVMEIINRIAITLFETMCLRGGRRNRGAASPGKRMMRLKVVSCDDVVDLPDGKVRVTPARNIGLLNAFIRASMKNFSLAFFFPLCLTALFFQHGRAVYDVVSGSIVVEMPNVQQERDR</sequence>
<dbReference type="FunCoup" id="A0A1S3IBX3">
    <property type="interactions" value="437"/>
</dbReference>
<dbReference type="InParanoid" id="A0A1S3IBX3"/>